<sequence length="214" mass="23550">MYPINQGWTKPDESLEEMHISGTAVRAESDSEKLKASGLEGKFTFQDHKVTTRDGSSIPLRIYTPNTTPPFCASIATSLGVIVVHPCPRLIHEAKYPTAHNDAWDAIEWILEHAGALGGDLSNLVISGVSSGANLAASVTQQFSVSGKDANSAVRLKGQILMVPWLVQPEAFPYHLFADEKRLRLSNAQKLCAFQRREWNGSRKTSKRRILAIP</sequence>
<feature type="domain" description="Alpha/beta hydrolase fold-3" evidence="1">
    <location>
        <begin position="63"/>
        <end position="169"/>
    </location>
</feature>
<dbReference type="RefSeq" id="XP_020122853.1">
    <property type="nucleotide sequence ID" value="XM_020261647.1"/>
</dbReference>
<keyword evidence="3" id="KW-1185">Reference proteome</keyword>
<dbReference type="Gene3D" id="3.40.50.1820">
    <property type="entry name" value="alpha/beta hydrolase"/>
    <property type="match status" value="1"/>
</dbReference>
<dbReference type="InterPro" id="IPR013094">
    <property type="entry name" value="AB_hydrolase_3"/>
</dbReference>
<name>A0A1Q5Q9X6_TALAT</name>
<comment type="caution">
    <text evidence="2">The sequence shown here is derived from an EMBL/GenBank/DDBJ whole genome shotgun (WGS) entry which is preliminary data.</text>
</comment>
<dbReference type="SUPFAM" id="SSF53474">
    <property type="entry name" value="alpha/beta-Hydrolases"/>
    <property type="match status" value="1"/>
</dbReference>
<organism evidence="2 3">
    <name type="scientific">Talaromyces atroroseus</name>
    <dbReference type="NCBI Taxonomy" id="1441469"/>
    <lineage>
        <taxon>Eukaryota</taxon>
        <taxon>Fungi</taxon>
        <taxon>Dikarya</taxon>
        <taxon>Ascomycota</taxon>
        <taxon>Pezizomycotina</taxon>
        <taxon>Eurotiomycetes</taxon>
        <taxon>Eurotiomycetidae</taxon>
        <taxon>Eurotiales</taxon>
        <taxon>Trichocomaceae</taxon>
        <taxon>Talaromyces</taxon>
        <taxon>Talaromyces sect. Trachyspermi</taxon>
    </lineage>
</organism>
<dbReference type="AlphaFoldDB" id="A0A1Q5Q9X6"/>
<dbReference type="Pfam" id="PF07859">
    <property type="entry name" value="Abhydrolase_3"/>
    <property type="match status" value="1"/>
</dbReference>
<evidence type="ECO:0000313" key="2">
    <source>
        <dbReference type="EMBL" id="OKL62732.1"/>
    </source>
</evidence>
<gene>
    <name evidence="2" type="ORF">UA08_01136</name>
</gene>
<protein>
    <recommendedName>
        <fullName evidence="1">Alpha/beta hydrolase fold-3 domain-containing protein</fullName>
    </recommendedName>
</protein>
<accession>A0A1Q5Q9X6</accession>
<dbReference type="GO" id="GO:0016787">
    <property type="term" value="F:hydrolase activity"/>
    <property type="evidence" value="ECO:0007669"/>
    <property type="project" value="InterPro"/>
</dbReference>
<dbReference type="InterPro" id="IPR029058">
    <property type="entry name" value="AB_hydrolase_fold"/>
</dbReference>
<dbReference type="Proteomes" id="UP000214365">
    <property type="component" value="Unassembled WGS sequence"/>
</dbReference>
<proteinExistence type="predicted"/>
<dbReference type="GeneID" id="31000891"/>
<dbReference type="OrthoDB" id="408631at2759"/>
<dbReference type="STRING" id="1441469.A0A1Q5Q9X6"/>
<evidence type="ECO:0000313" key="3">
    <source>
        <dbReference type="Proteomes" id="UP000214365"/>
    </source>
</evidence>
<dbReference type="PANTHER" id="PTHR23024">
    <property type="entry name" value="ARYLACETAMIDE DEACETYLASE"/>
    <property type="match status" value="1"/>
</dbReference>
<dbReference type="EMBL" id="LFMY01000002">
    <property type="protein sequence ID" value="OKL62732.1"/>
    <property type="molecule type" value="Genomic_DNA"/>
</dbReference>
<dbReference type="PANTHER" id="PTHR23024:SF24">
    <property type="entry name" value="ALPHA_BETA HYDROLASE FOLD-3 DOMAIN-CONTAINING PROTEIN"/>
    <property type="match status" value="1"/>
</dbReference>
<evidence type="ECO:0000259" key="1">
    <source>
        <dbReference type="Pfam" id="PF07859"/>
    </source>
</evidence>
<reference evidence="2 3" key="1">
    <citation type="submission" date="2015-06" db="EMBL/GenBank/DDBJ databases">
        <title>Talaromyces atroroseus IBT 11181 draft genome.</title>
        <authorList>
            <person name="Rasmussen K.B."/>
            <person name="Rasmussen S."/>
            <person name="Petersen B."/>
            <person name="Sicheritz-Ponten T."/>
            <person name="Mortensen U.H."/>
            <person name="Thrane U."/>
        </authorList>
    </citation>
    <scope>NUCLEOTIDE SEQUENCE [LARGE SCALE GENOMIC DNA]</scope>
    <source>
        <strain evidence="2 3">IBT 11181</strain>
    </source>
</reference>
<dbReference type="InterPro" id="IPR050466">
    <property type="entry name" value="Carboxylest/Gibb_receptor"/>
</dbReference>